<reference evidence="3 4" key="1">
    <citation type="journal article" date="2019" name="Int. J. Syst. Evol. Microbiol.">
        <title>The Global Catalogue of Microorganisms (GCM) 10K type strain sequencing project: providing services to taxonomists for standard genome sequencing and annotation.</title>
        <authorList>
            <consortium name="The Broad Institute Genomics Platform"/>
            <consortium name="The Broad Institute Genome Sequencing Center for Infectious Disease"/>
            <person name="Wu L."/>
            <person name="Ma J."/>
        </authorList>
    </citation>
    <scope>NUCLEOTIDE SEQUENCE [LARGE SCALE GENOMIC DNA]</scope>
    <source>
        <strain evidence="3 4">JCM 12928</strain>
    </source>
</reference>
<proteinExistence type="predicted"/>
<protein>
    <recommendedName>
        <fullName evidence="5">Energy transducer TonB</fullName>
    </recommendedName>
</protein>
<evidence type="ECO:0000256" key="2">
    <source>
        <dbReference type="SAM" id="SignalP"/>
    </source>
</evidence>
<keyword evidence="4" id="KW-1185">Reference proteome</keyword>
<dbReference type="PROSITE" id="PS51257">
    <property type="entry name" value="PROKAR_LIPOPROTEIN"/>
    <property type="match status" value="1"/>
</dbReference>
<evidence type="ECO:0000256" key="1">
    <source>
        <dbReference type="SAM" id="MobiDB-lite"/>
    </source>
</evidence>
<sequence>MKRMLSILAMLMMSACASTPSAPPDRGFVTLSCVVGSDRRLENCRVLRERPAGAGFAAAALQAAQSDGARAPENARPGTRITYGTEFREEPEAELP</sequence>
<feature type="chain" id="PRO_5046575396" description="Energy transducer TonB" evidence="2">
    <location>
        <begin position="18"/>
        <end position="96"/>
    </location>
</feature>
<evidence type="ECO:0000313" key="3">
    <source>
        <dbReference type="EMBL" id="GAA0620359.1"/>
    </source>
</evidence>
<dbReference type="RefSeq" id="WP_343792310.1">
    <property type="nucleotide sequence ID" value="NZ_BAAAGA010000003.1"/>
</dbReference>
<evidence type="ECO:0000313" key="4">
    <source>
        <dbReference type="Proteomes" id="UP001501352"/>
    </source>
</evidence>
<dbReference type="Proteomes" id="UP001501352">
    <property type="component" value="Unassembled WGS sequence"/>
</dbReference>
<feature type="signal peptide" evidence="2">
    <location>
        <begin position="1"/>
        <end position="17"/>
    </location>
</feature>
<evidence type="ECO:0008006" key="5">
    <source>
        <dbReference type="Google" id="ProtNLM"/>
    </source>
</evidence>
<name>A0ABN1GV00_9CAUL</name>
<dbReference type="EMBL" id="BAAAGA010000003">
    <property type="protein sequence ID" value="GAA0620359.1"/>
    <property type="molecule type" value="Genomic_DNA"/>
</dbReference>
<gene>
    <name evidence="3" type="ORF">GCM10009422_14970</name>
</gene>
<comment type="caution">
    <text evidence="3">The sequence shown here is derived from an EMBL/GenBank/DDBJ whole genome shotgun (WGS) entry which is preliminary data.</text>
</comment>
<feature type="region of interest" description="Disordered" evidence="1">
    <location>
        <begin position="66"/>
        <end position="96"/>
    </location>
</feature>
<accession>A0ABN1GV00</accession>
<keyword evidence="2" id="KW-0732">Signal</keyword>
<organism evidence="3 4">
    <name type="scientific">Brevundimonas kwangchunensis</name>
    <dbReference type="NCBI Taxonomy" id="322163"/>
    <lineage>
        <taxon>Bacteria</taxon>
        <taxon>Pseudomonadati</taxon>
        <taxon>Pseudomonadota</taxon>
        <taxon>Alphaproteobacteria</taxon>
        <taxon>Caulobacterales</taxon>
        <taxon>Caulobacteraceae</taxon>
        <taxon>Brevundimonas</taxon>
    </lineage>
</organism>